<dbReference type="PROSITE" id="PS50878">
    <property type="entry name" value="RT_POL"/>
    <property type="match status" value="1"/>
</dbReference>
<reference evidence="2" key="3">
    <citation type="submission" date="2025-09" db="UniProtKB">
        <authorList>
            <consortium name="Ensembl"/>
        </authorList>
    </citation>
    <scope>IDENTIFICATION</scope>
</reference>
<dbReference type="SUPFAM" id="SSF56219">
    <property type="entry name" value="DNase I-like"/>
    <property type="match status" value="1"/>
</dbReference>
<dbReference type="InterPro" id="IPR005135">
    <property type="entry name" value="Endo/exonuclease/phosphatase"/>
</dbReference>
<dbReference type="PANTHER" id="PTHR33332">
    <property type="entry name" value="REVERSE TRANSCRIPTASE DOMAIN-CONTAINING PROTEIN"/>
    <property type="match status" value="1"/>
</dbReference>
<dbReference type="Ensembl" id="ENSECRT00000016026.1">
    <property type="protein sequence ID" value="ENSECRP00000015747.1"/>
    <property type="gene ID" value="ENSECRG00000010511.1"/>
</dbReference>
<dbReference type="Pfam" id="PF03372">
    <property type="entry name" value="Exo_endo_phos"/>
    <property type="match status" value="1"/>
</dbReference>
<dbReference type="InterPro" id="IPR036691">
    <property type="entry name" value="Endo/exonu/phosph_ase_sf"/>
</dbReference>
<evidence type="ECO:0000313" key="2">
    <source>
        <dbReference type="Ensembl" id="ENSECRP00000015747.1"/>
    </source>
</evidence>
<dbReference type="SUPFAM" id="SSF56672">
    <property type="entry name" value="DNA/RNA polymerases"/>
    <property type="match status" value="1"/>
</dbReference>
<dbReference type="AlphaFoldDB" id="A0A8C4SDK9"/>
<feature type="domain" description="Reverse transcriptase" evidence="1">
    <location>
        <begin position="506"/>
        <end position="772"/>
    </location>
</feature>
<reference evidence="2" key="1">
    <citation type="submission" date="2021-06" db="EMBL/GenBank/DDBJ databases">
        <authorList>
            <consortium name="Wellcome Sanger Institute Data Sharing"/>
        </authorList>
    </citation>
    <scope>NUCLEOTIDE SEQUENCE [LARGE SCALE GENOMIC DNA]</scope>
</reference>
<accession>A0A8C4SDK9</accession>
<dbReference type="Pfam" id="PF00078">
    <property type="entry name" value="RVT_1"/>
    <property type="match status" value="1"/>
</dbReference>
<organism evidence="2 3">
    <name type="scientific">Erpetoichthys calabaricus</name>
    <name type="common">Rope fish</name>
    <name type="synonym">Calamoichthys calabaricus</name>
    <dbReference type="NCBI Taxonomy" id="27687"/>
    <lineage>
        <taxon>Eukaryota</taxon>
        <taxon>Metazoa</taxon>
        <taxon>Chordata</taxon>
        <taxon>Craniata</taxon>
        <taxon>Vertebrata</taxon>
        <taxon>Euteleostomi</taxon>
        <taxon>Actinopterygii</taxon>
        <taxon>Polypteriformes</taxon>
        <taxon>Polypteridae</taxon>
        <taxon>Erpetoichthys</taxon>
    </lineage>
</organism>
<protein>
    <recommendedName>
        <fullName evidence="1">Reverse transcriptase domain-containing protein</fullName>
    </recommendedName>
</protein>
<dbReference type="CDD" id="cd01650">
    <property type="entry name" value="RT_nLTR_like"/>
    <property type="match status" value="1"/>
</dbReference>
<dbReference type="InterPro" id="IPR000477">
    <property type="entry name" value="RT_dom"/>
</dbReference>
<dbReference type="GeneTree" id="ENSGT01010000222343"/>
<dbReference type="GO" id="GO:0003824">
    <property type="term" value="F:catalytic activity"/>
    <property type="evidence" value="ECO:0007669"/>
    <property type="project" value="InterPro"/>
</dbReference>
<proteinExistence type="predicted"/>
<dbReference type="InterPro" id="IPR043502">
    <property type="entry name" value="DNA/RNA_pol_sf"/>
</dbReference>
<dbReference type="Gene3D" id="3.60.10.10">
    <property type="entry name" value="Endonuclease/exonuclease/phosphatase"/>
    <property type="match status" value="1"/>
</dbReference>
<reference evidence="2" key="2">
    <citation type="submission" date="2025-08" db="UniProtKB">
        <authorList>
            <consortium name="Ensembl"/>
        </authorList>
    </citation>
    <scope>IDENTIFICATION</scope>
</reference>
<keyword evidence="3" id="KW-1185">Reference proteome</keyword>
<name>A0A8C4SDK9_ERPCA</name>
<sequence length="982" mass="111000">MRPQLPLEVNLLQIKTKNISPIQKEAYSFKCCLLNIRSLGTKAVLVNDIILSTNSDLCLLTETWLSKCDTVPLAEASPDGYSFLHKSRDSGRGGGLGIIHCNKMQITSKNLGNFTSFEAFILNIKTDSNTIIVLVYRPPGPYSLFMSEFSNLLSDLAINYDHVVLMGDFNVHIDVETDTFSKCFTYLLNSVGFCQNVRGPTHNHNHTLDLIITYKVEIQNLIITPLNEVISDHYLITFDLVLPLRTHSQIKTKTVRHLDCNSASKFIDTLSKSSVIVDNHLDQLTSNVNTENNLDELTSHYNVTLRDALDTVAPLKTKVIKAHRNSPWFNENTRALKLECRKLERRWRTTKLQVFQIAWTESVNKYKKALFKARSEYYSTLIDSNNKNPRALFRTVAKLTNGNSDQQCKIPTDISSTDFINFFNEKIKNIRSQISASQYKPNTSLADPVSHCTQHFSNFNPVTEQEVLSLISKMKPTTCSLDPVPTKLVKSAMDVLAAPILNIINSSLLHGTVPDALKVSVIKPLLKKSDLDPHILNNYRPISNLPFLSKILEKVVASQLQTHLMHYNLFEKFQSGFRTGHSTETALTRVVNDILISSDEGNSTVIMLLDLSAAFDTIDHSILLHRLENDVGLTGTVLAWFSSYLSNRFQYVQKCADSTPSLYTEVQYGVPQGSVLGPLLFSLYMLPLGSIIRKHNVNFHSYADDTQLYLSFKSNEVSPMWSLISCVSELKEWMNKNYLSLNTDKTEMLIVGGNDADHNNILSSFNSMGIPVNFTESARNLGVIFDSSMSFKAHITKLSKTCFFHLKNVRKLRRFLNKQDSEKLIHAFISSRIDYCNAVFTGCSNCSLYSLQLIQNAAARIITRSRKYEHITPVLKSLHWLPVKFRADFKILLLTYKSLNGRGPAYLSELIMTYKPERTLRSQDAGLLMIPRINKITVGGRTFSYRAPKLWNGLPATIRDAPSVSAFKSRLKTHYFSLAYPD</sequence>
<evidence type="ECO:0000259" key="1">
    <source>
        <dbReference type="PROSITE" id="PS50878"/>
    </source>
</evidence>
<evidence type="ECO:0000313" key="3">
    <source>
        <dbReference type="Proteomes" id="UP000694620"/>
    </source>
</evidence>
<dbReference type="Proteomes" id="UP000694620">
    <property type="component" value="Chromosome 1"/>
</dbReference>